<dbReference type="PANTHER" id="PTHR34975">
    <property type="entry name" value="SPORE GERMINATION PROTEIN A2"/>
    <property type="match status" value="1"/>
</dbReference>
<evidence type="ECO:0000256" key="5">
    <source>
        <dbReference type="ARBA" id="ARBA00022692"/>
    </source>
</evidence>
<dbReference type="PANTHER" id="PTHR34975:SF2">
    <property type="entry name" value="SPORE GERMINATION PROTEIN A2"/>
    <property type="match status" value="1"/>
</dbReference>
<evidence type="ECO:0000313" key="10">
    <source>
        <dbReference type="Proteomes" id="UP000670947"/>
    </source>
</evidence>
<feature type="transmembrane region" description="Helical" evidence="8">
    <location>
        <begin position="332"/>
        <end position="354"/>
    </location>
</feature>
<keyword evidence="4" id="KW-0309">Germination</keyword>
<keyword evidence="6 8" id="KW-1133">Transmembrane helix</keyword>
<sequence>MKAVKEKLSSFHTMVLIYMTQTGVAVLALGQMLAVTFGYNSWLALPAYAAVVTVNLLLIGLVHRMGRGKSIFDIMERRLPKPLLAPLYLLLISVWSMLACLVIMEYVLVFQMIAFPTTNSIWFKLVIDMLGFMLFTKGLYTIAKASTVFFYLTVWMYPLSCMFFNEFNWTRLTPFLLQGGNHQPAGIVGIYYAFLGYELVLLLFGHVDRSVKLIKMAIWANLLVLLSYAYICFLVLGFFGLHELQKMQYPLIDMFAFIKFPFIERIENVLYGLLLFTMLSTMSMYFWASNETSGRLLPKIKSEYRGGALVAGTFLISMMPDTIGDVDQWLSLFARIEIGISFGLPLFLIALLLIRKEKETTADA</sequence>
<gene>
    <name evidence="9" type="ORF">I8J29_20745</name>
</gene>
<proteinExistence type="inferred from homology"/>
<comment type="similarity">
    <text evidence="2">Belongs to the amino acid-polyamine-organocation (APC) superfamily. Spore germination protein (SGP) (TC 2.A.3.9) family.</text>
</comment>
<name>A0ABS3WEW5_9BACL</name>
<keyword evidence="7 8" id="KW-0472">Membrane</keyword>
<feature type="transmembrane region" description="Helical" evidence="8">
    <location>
        <begin position="15"/>
        <end position="37"/>
    </location>
</feature>
<comment type="subcellular location">
    <subcellularLocation>
        <location evidence="1">Membrane</location>
        <topology evidence="1">Multi-pass membrane protein</topology>
    </subcellularLocation>
</comment>
<evidence type="ECO:0000256" key="6">
    <source>
        <dbReference type="ARBA" id="ARBA00022989"/>
    </source>
</evidence>
<dbReference type="Pfam" id="PF03845">
    <property type="entry name" value="Spore_permease"/>
    <property type="match status" value="1"/>
</dbReference>
<evidence type="ECO:0000313" key="9">
    <source>
        <dbReference type="EMBL" id="MBO7746650.1"/>
    </source>
</evidence>
<feature type="transmembrane region" description="Helical" evidence="8">
    <location>
        <begin position="83"/>
        <end position="109"/>
    </location>
</feature>
<comment type="caution">
    <text evidence="9">The sequence shown here is derived from an EMBL/GenBank/DDBJ whole genome shotgun (WGS) entry which is preliminary data.</text>
</comment>
<feature type="transmembrane region" description="Helical" evidence="8">
    <location>
        <begin position="269"/>
        <end position="288"/>
    </location>
</feature>
<evidence type="ECO:0000256" key="7">
    <source>
        <dbReference type="ARBA" id="ARBA00023136"/>
    </source>
</evidence>
<feature type="transmembrane region" description="Helical" evidence="8">
    <location>
        <begin position="216"/>
        <end position="241"/>
    </location>
</feature>
<feature type="transmembrane region" description="Helical" evidence="8">
    <location>
        <begin position="147"/>
        <end position="165"/>
    </location>
</feature>
<evidence type="ECO:0000256" key="2">
    <source>
        <dbReference type="ARBA" id="ARBA00007998"/>
    </source>
</evidence>
<evidence type="ECO:0000256" key="1">
    <source>
        <dbReference type="ARBA" id="ARBA00004141"/>
    </source>
</evidence>
<dbReference type="InterPro" id="IPR004761">
    <property type="entry name" value="Spore_GerAB"/>
</dbReference>
<feature type="transmembrane region" description="Helical" evidence="8">
    <location>
        <begin position="185"/>
        <end position="204"/>
    </location>
</feature>
<protein>
    <submittedName>
        <fullName evidence="9">GerAB/ArcD/ProY family transporter</fullName>
    </submittedName>
</protein>
<organism evidence="9 10">
    <name type="scientific">Paenibacillus artemisiicola</name>
    <dbReference type="NCBI Taxonomy" id="1172618"/>
    <lineage>
        <taxon>Bacteria</taxon>
        <taxon>Bacillati</taxon>
        <taxon>Bacillota</taxon>
        <taxon>Bacilli</taxon>
        <taxon>Bacillales</taxon>
        <taxon>Paenibacillaceae</taxon>
        <taxon>Paenibacillus</taxon>
    </lineage>
</organism>
<accession>A0ABS3WEW5</accession>
<feature type="transmembrane region" description="Helical" evidence="8">
    <location>
        <begin position="304"/>
        <end position="320"/>
    </location>
</feature>
<dbReference type="EMBL" id="JAGGDJ010000021">
    <property type="protein sequence ID" value="MBO7746650.1"/>
    <property type="molecule type" value="Genomic_DNA"/>
</dbReference>
<dbReference type="Proteomes" id="UP000670947">
    <property type="component" value="Unassembled WGS sequence"/>
</dbReference>
<evidence type="ECO:0000256" key="3">
    <source>
        <dbReference type="ARBA" id="ARBA00022448"/>
    </source>
</evidence>
<feature type="transmembrane region" description="Helical" evidence="8">
    <location>
        <begin position="121"/>
        <end position="140"/>
    </location>
</feature>
<dbReference type="RefSeq" id="WP_208849403.1">
    <property type="nucleotide sequence ID" value="NZ_JAGGDJ010000021.1"/>
</dbReference>
<reference evidence="9 10" key="1">
    <citation type="submission" date="2021-03" db="EMBL/GenBank/DDBJ databases">
        <title>Paenibacillus artemisicola MWE-103 whole genome sequence.</title>
        <authorList>
            <person name="Ham Y.J."/>
        </authorList>
    </citation>
    <scope>NUCLEOTIDE SEQUENCE [LARGE SCALE GENOMIC DNA]</scope>
    <source>
        <strain evidence="9 10">MWE-103</strain>
    </source>
</reference>
<keyword evidence="3" id="KW-0813">Transport</keyword>
<evidence type="ECO:0000256" key="4">
    <source>
        <dbReference type="ARBA" id="ARBA00022544"/>
    </source>
</evidence>
<keyword evidence="5 8" id="KW-0812">Transmembrane</keyword>
<feature type="transmembrane region" description="Helical" evidence="8">
    <location>
        <begin position="43"/>
        <end position="62"/>
    </location>
</feature>
<keyword evidence="10" id="KW-1185">Reference proteome</keyword>
<evidence type="ECO:0000256" key="8">
    <source>
        <dbReference type="SAM" id="Phobius"/>
    </source>
</evidence>